<protein>
    <recommendedName>
        <fullName evidence="4">Lipoprotein</fullName>
    </recommendedName>
</protein>
<evidence type="ECO:0000256" key="1">
    <source>
        <dbReference type="SAM" id="SignalP"/>
    </source>
</evidence>
<dbReference type="PROSITE" id="PS51257">
    <property type="entry name" value="PROKAR_LIPOPROTEIN"/>
    <property type="match status" value="1"/>
</dbReference>
<evidence type="ECO:0000313" key="3">
    <source>
        <dbReference type="Proteomes" id="UP000015480"/>
    </source>
</evidence>
<geneLocation type="plasmid" evidence="2 3">
    <name>pAMI8</name>
</geneLocation>
<dbReference type="KEGG" id="pami:JCM7686_pAMI8p037"/>
<accession>S5YJA4</accession>
<organism evidence="2 3">
    <name type="scientific">Paracoccus aminophilus JCM 7686</name>
    <dbReference type="NCBI Taxonomy" id="1367847"/>
    <lineage>
        <taxon>Bacteria</taxon>
        <taxon>Pseudomonadati</taxon>
        <taxon>Pseudomonadota</taxon>
        <taxon>Alphaproteobacteria</taxon>
        <taxon>Rhodobacterales</taxon>
        <taxon>Paracoccaceae</taxon>
        <taxon>Paracoccus</taxon>
    </lineage>
</organism>
<feature type="chain" id="PRO_5004535035" description="Lipoprotein" evidence="1">
    <location>
        <begin position="24"/>
        <end position="70"/>
    </location>
</feature>
<dbReference type="HOGENOM" id="CLU_2754216_0_0_5"/>
<keyword evidence="3" id="KW-1185">Reference proteome</keyword>
<reference evidence="2 3" key="1">
    <citation type="journal article" date="2014" name="BMC Genomics">
        <title>Architecture and functions of a multipartite genome of the methylotrophic bacterium Paracoccus aminophilus JCM 7686, containing primary and secondary chromids.</title>
        <authorList>
            <person name="Dziewit L."/>
            <person name="Czarnecki J."/>
            <person name="Wibberg D."/>
            <person name="Radlinska M."/>
            <person name="Mrozek P."/>
            <person name="Szymczak M."/>
            <person name="Schluter A."/>
            <person name="Puhler A."/>
            <person name="Bartosik D."/>
        </authorList>
    </citation>
    <scope>NUCLEOTIDE SEQUENCE [LARGE SCALE GENOMIC DNA]</scope>
    <source>
        <strain evidence="2">JCM 7686</strain>
        <plasmid evidence="3">Plasmid pAMI8</plasmid>
    </source>
</reference>
<keyword evidence="1" id="KW-0732">Signal</keyword>
<keyword evidence="2" id="KW-0614">Plasmid</keyword>
<dbReference type="Proteomes" id="UP000015480">
    <property type="component" value="Plasmid pAMI8"/>
</dbReference>
<dbReference type="EMBL" id="CP006655">
    <property type="protein sequence ID" value="AGT11538.1"/>
    <property type="molecule type" value="Genomic_DNA"/>
</dbReference>
<dbReference type="AlphaFoldDB" id="S5YJA4"/>
<evidence type="ECO:0008006" key="4">
    <source>
        <dbReference type="Google" id="ProtNLM"/>
    </source>
</evidence>
<gene>
    <name evidence="2" type="ORF">JCM7686_pAMI8p037</name>
</gene>
<feature type="signal peptide" evidence="1">
    <location>
        <begin position="1"/>
        <end position="23"/>
    </location>
</feature>
<sequence>MMSRVTGARFLHLPVLGSLLLLAACAGGQAPRANCFSFVERPSRVTVSTMGGEVSRAADPCAFTLIGAAN</sequence>
<name>S5YJA4_PARAH</name>
<evidence type="ECO:0000313" key="2">
    <source>
        <dbReference type="EMBL" id="AGT11538.1"/>
    </source>
</evidence>
<proteinExistence type="predicted"/>